<evidence type="ECO:0000313" key="5">
    <source>
        <dbReference type="Proteomes" id="UP000182248"/>
    </source>
</evidence>
<protein>
    <submittedName>
        <fullName evidence="4">Di-or tripeptidase</fullName>
    </submittedName>
</protein>
<dbReference type="AlphaFoldDB" id="A0A1K1MN94"/>
<dbReference type="Pfam" id="PF07687">
    <property type="entry name" value="M20_dimer"/>
    <property type="match status" value="1"/>
</dbReference>
<proteinExistence type="predicted"/>
<evidence type="ECO:0000313" key="4">
    <source>
        <dbReference type="EMBL" id="SFW24553.1"/>
    </source>
</evidence>
<dbReference type="EMBL" id="FPJE01000003">
    <property type="protein sequence ID" value="SFW24553.1"/>
    <property type="molecule type" value="Genomic_DNA"/>
</dbReference>
<dbReference type="InterPro" id="IPR036264">
    <property type="entry name" value="Bact_exopeptidase_dim_dom"/>
</dbReference>
<dbReference type="InterPro" id="IPR011650">
    <property type="entry name" value="Peptidase_M20_dimer"/>
</dbReference>
<dbReference type="STRING" id="1150368.SAMN02927921_00667"/>
<name>A0A1K1MN94_9FLAO</name>
<dbReference type="GO" id="GO:0016787">
    <property type="term" value="F:hydrolase activity"/>
    <property type="evidence" value="ECO:0007669"/>
    <property type="project" value="UniProtKB-KW"/>
</dbReference>
<evidence type="ECO:0000259" key="3">
    <source>
        <dbReference type="Pfam" id="PF07687"/>
    </source>
</evidence>
<reference evidence="4 5" key="1">
    <citation type="submission" date="2016-11" db="EMBL/GenBank/DDBJ databases">
        <authorList>
            <person name="Jaros S."/>
            <person name="Januszkiewicz K."/>
            <person name="Wedrychowicz H."/>
        </authorList>
    </citation>
    <scope>NUCLEOTIDE SEQUENCE [LARGE SCALE GENOMIC DNA]</scope>
    <source>
        <strain evidence="4 5">CGMCC 1.12145</strain>
    </source>
</reference>
<dbReference type="Gene3D" id="3.40.630.10">
    <property type="entry name" value="Zn peptidases"/>
    <property type="match status" value="1"/>
</dbReference>
<dbReference type="Proteomes" id="UP000182248">
    <property type="component" value="Unassembled WGS sequence"/>
</dbReference>
<dbReference type="Pfam" id="PF01546">
    <property type="entry name" value="Peptidase_M20"/>
    <property type="match status" value="1"/>
</dbReference>
<dbReference type="GO" id="GO:0046872">
    <property type="term" value="F:metal ion binding"/>
    <property type="evidence" value="ECO:0007669"/>
    <property type="project" value="UniProtKB-KW"/>
</dbReference>
<dbReference type="SUPFAM" id="SSF55031">
    <property type="entry name" value="Bacterial exopeptidase dimerisation domain"/>
    <property type="match status" value="1"/>
</dbReference>
<feature type="domain" description="Peptidase M20 dimerisation" evidence="3">
    <location>
        <begin position="219"/>
        <end position="317"/>
    </location>
</feature>
<dbReference type="PANTHER" id="PTHR43808">
    <property type="entry name" value="ACETYLORNITHINE DEACETYLASE"/>
    <property type="match status" value="1"/>
</dbReference>
<evidence type="ECO:0000256" key="2">
    <source>
        <dbReference type="ARBA" id="ARBA00022801"/>
    </source>
</evidence>
<keyword evidence="5" id="KW-1185">Reference proteome</keyword>
<dbReference type="Gene3D" id="3.30.70.360">
    <property type="match status" value="1"/>
</dbReference>
<dbReference type="SUPFAM" id="SSF53187">
    <property type="entry name" value="Zn-dependent exopeptidases"/>
    <property type="match status" value="1"/>
</dbReference>
<sequence>MTLYLGAFFIAFSLNIHAQHTPDIQKKYTREITKLGKDKALKKAFTVIDEQDDETMEDLVELTEILAPPFKETERGKRFASMLEEAGIDSIWTDKAGNVLGLRKGTAGIPGYVGLEAHLDVVFPEGTDVTVKKSGDTLKAPGIGDDTRGLSMVISVLKAMNKTGIRTEKDVLFVGSVGEEGLGDLRGMKYIFNESGLNVDSWIAIDGGDLGRISYAGLGSRRYKLVISGKGGHSWGSFGLANPHHALGKVIDVFATDAQSYTSGDISKTSFNIGRIGGGTSINSIPFESWMEVDMRALDPRNLQEIEDIFKTSVEKAITAYNRSGIRDQVTYELIRIGDRPSGELSPELPLIQRALAATSFFGKTPQPGRGSTNINIPVALGIPAVCIGRGGKGGGAHSLDEWYLNENGPEAIKLALLITLAQAGLKK</sequence>
<evidence type="ECO:0000256" key="1">
    <source>
        <dbReference type="ARBA" id="ARBA00022723"/>
    </source>
</evidence>
<keyword evidence="1" id="KW-0479">Metal-binding</keyword>
<keyword evidence="2" id="KW-0378">Hydrolase</keyword>
<dbReference type="InterPro" id="IPR050072">
    <property type="entry name" value="Peptidase_M20A"/>
</dbReference>
<gene>
    <name evidence="4" type="ORF">SAMN02927921_00667</name>
</gene>
<dbReference type="PANTHER" id="PTHR43808:SF17">
    <property type="entry name" value="PEPTIDASE M20"/>
    <property type="match status" value="1"/>
</dbReference>
<organism evidence="4 5">
    <name type="scientific">Sinomicrobium oceani</name>
    <dbReference type="NCBI Taxonomy" id="1150368"/>
    <lineage>
        <taxon>Bacteria</taxon>
        <taxon>Pseudomonadati</taxon>
        <taxon>Bacteroidota</taxon>
        <taxon>Flavobacteriia</taxon>
        <taxon>Flavobacteriales</taxon>
        <taxon>Flavobacteriaceae</taxon>
        <taxon>Sinomicrobium</taxon>
    </lineage>
</organism>
<accession>A0A1K1MN94</accession>
<dbReference type="InterPro" id="IPR002933">
    <property type="entry name" value="Peptidase_M20"/>
</dbReference>